<reference evidence="1" key="1">
    <citation type="journal article" date="2021" name="Mol. Ecol. Resour.">
        <title>Apolygus lucorum genome provides insights into omnivorousness and mesophyll feeding.</title>
        <authorList>
            <person name="Liu Y."/>
            <person name="Liu H."/>
            <person name="Wang H."/>
            <person name="Huang T."/>
            <person name="Liu B."/>
            <person name="Yang B."/>
            <person name="Yin L."/>
            <person name="Li B."/>
            <person name="Zhang Y."/>
            <person name="Zhang S."/>
            <person name="Jiang F."/>
            <person name="Zhang X."/>
            <person name="Ren Y."/>
            <person name="Wang B."/>
            <person name="Wang S."/>
            <person name="Lu Y."/>
            <person name="Wu K."/>
            <person name="Fan W."/>
            <person name="Wang G."/>
        </authorList>
    </citation>
    <scope>NUCLEOTIDE SEQUENCE</scope>
    <source>
        <strain evidence="1">12Hb</strain>
    </source>
</reference>
<comment type="caution">
    <text evidence="1">The sequence shown here is derived from an EMBL/GenBank/DDBJ whole genome shotgun (WGS) entry which is preliminary data.</text>
</comment>
<dbReference type="OrthoDB" id="6361347at2759"/>
<evidence type="ECO:0000313" key="2">
    <source>
        <dbReference type="Proteomes" id="UP000466442"/>
    </source>
</evidence>
<evidence type="ECO:0000313" key="1">
    <source>
        <dbReference type="EMBL" id="KAF6197813.1"/>
    </source>
</evidence>
<keyword evidence="2" id="KW-1185">Reference proteome</keyword>
<protein>
    <recommendedName>
        <fullName evidence="3">ER-bound oxygenase mpaB/mpaB'/Rubber oxygenase catalytic domain-containing protein</fullName>
    </recommendedName>
</protein>
<gene>
    <name evidence="1" type="ORF">GE061_008780</name>
</gene>
<proteinExistence type="predicted"/>
<sequence>MNADNTREEYPRSLDCLFTGLSTGLDPFDSEPRKPIWYDDVKVEIGQKFAKKHFASIEYAQMLSLMVLFSFRENTKPLLFTRKSHTVEAAQRRYLSTALKVLSWYEGDLWEELGEAAANFLHVRFLHEQVSEAMSRLGRPNVDEITNLHYMLTDEEILCYSVKYLKQDFLGSCPSYVNMTGSSPIFINQAEMSFTLFGFMGLTILYPEYFGIHGATVNEFEGFVHLWRVIGHRLGIHDRFNFCAGSLSEVKARCHDVIHLLFVPNLVSLGEEWEHLSRLSFCCFLSSSSGFFTTSTKVREVREDREKREPLPSSGSTVTTKVGRDLVFRLERQFLTSKRAKTKKVSTTTTETIDELPSIMEDYADLGQDDDLVRKIESDYQWSVVGRTPPTEDEMNRFVDDYVQQDYQSEVTHKASTVAQLKKHILNIVITDMSDNKTTLISNKNYTW</sequence>
<evidence type="ECO:0008006" key="3">
    <source>
        <dbReference type="Google" id="ProtNLM"/>
    </source>
</evidence>
<name>A0A8S9WLZ2_APOLU</name>
<dbReference type="EMBL" id="WIXP02000017">
    <property type="protein sequence ID" value="KAF6197813.1"/>
    <property type="molecule type" value="Genomic_DNA"/>
</dbReference>
<dbReference type="PANTHER" id="PTHR37159">
    <property type="entry name" value="GH11867P"/>
    <property type="match status" value="1"/>
</dbReference>
<organism evidence="1 2">
    <name type="scientific">Apolygus lucorum</name>
    <name type="common">Small green plant bug</name>
    <name type="synonym">Lygocoris lucorum</name>
    <dbReference type="NCBI Taxonomy" id="248454"/>
    <lineage>
        <taxon>Eukaryota</taxon>
        <taxon>Metazoa</taxon>
        <taxon>Ecdysozoa</taxon>
        <taxon>Arthropoda</taxon>
        <taxon>Hexapoda</taxon>
        <taxon>Insecta</taxon>
        <taxon>Pterygota</taxon>
        <taxon>Neoptera</taxon>
        <taxon>Paraneoptera</taxon>
        <taxon>Hemiptera</taxon>
        <taxon>Heteroptera</taxon>
        <taxon>Panheteroptera</taxon>
        <taxon>Cimicomorpha</taxon>
        <taxon>Miridae</taxon>
        <taxon>Mirini</taxon>
        <taxon>Apolygus</taxon>
    </lineage>
</organism>
<dbReference type="Proteomes" id="UP000466442">
    <property type="component" value="Unassembled WGS sequence"/>
</dbReference>
<dbReference type="PANTHER" id="PTHR37159:SF1">
    <property type="entry name" value="GH11867P"/>
    <property type="match status" value="1"/>
</dbReference>
<dbReference type="AlphaFoldDB" id="A0A8S9WLZ2"/>
<accession>A0A8S9WLZ2</accession>